<sequence length="236" mass="26180">MFKLLDYLSRQLKPLRITERELCPSSALSEWLGLDIGTRCIPLTPAAYGELIKLFKPFGKDYIAEGYLLPDTVRIISCRLVLLTLEGQETHEVLYDVRTNTYGIAIGGGFKPLEGLVPYTCPPTGFMVAVGTVVDLGTRAKLAIYLPNDLYVKWARAVISNNIEGALDVVKVMRAVVAGYEKTVEALRSQLVSAFADQATTIESIFQQYFRPLETAERVLRTERERGGGRPQPAPP</sequence>
<reference evidence="1 2" key="1">
    <citation type="submission" date="2020-02" db="EMBL/GenBank/DDBJ databases">
        <title>TSPV1: a spherical archaeal virus with filaments.</title>
        <authorList>
            <person name="Hartman R."/>
            <person name="Young M."/>
            <person name="Biewenga L."/>
            <person name="Munson-McGee J."/>
            <person name="Refai M."/>
            <person name="Boyd E."/>
            <person name="Bothner B."/>
            <person name="Lawrence C.M."/>
        </authorList>
    </citation>
    <scope>NUCLEOTIDE SEQUENCE [LARGE SCALE GENOMIC DNA]</scope>
    <source>
        <strain evidence="1 2">CP001</strain>
    </source>
</reference>
<keyword evidence="2" id="KW-1185">Reference proteome</keyword>
<organism evidence="1 2">
    <name type="scientific">Thermoproteus spherical piliferous virus 1</name>
    <dbReference type="NCBI Taxonomy" id="2713157"/>
    <lineage>
        <taxon>Viruses</taxon>
        <taxon>Viruses incertae sedis</taxon>
        <taxon>Globuloviridae</taxon>
        <taxon>Alphaglobulovirus</taxon>
        <taxon>Alphaglobulovirus sileriense</taxon>
    </lineage>
</organism>
<accession>A0A6G8J394</accession>
<name>A0A6G8J394_9VIRU</name>
<evidence type="ECO:0000313" key="2">
    <source>
        <dbReference type="Proteomes" id="UP000501040"/>
    </source>
</evidence>
<dbReference type="Proteomes" id="UP000501040">
    <property type="component" value="Genome"/>
</dbReference>
<protein>
    <submittedName>
        <fullName evidence="1">Uncharacterized protein</fullName>
    </submittedName>
</protein>
<dbReference type="RefSeq" id="YP_010772731.1">
    <property type="nucleotide sequence ID" value="NC_074654.1"/>
</dbReference>
<proteinExistence type="predicted"/>
<dbReference type="EMBL" id="MT047590">
    <property type="protein sequence ID" value="QIM61610.1"/>
    <property type="molecule type" value="Genomic_DNA"/>
</dbReference>
<evidence type="ECO:0000313" key="1">
    <source>
        <dbReference type="EMBL" id="QIM61610.1"/>
    </source>
</evidence>
<dbReference type="KEGG" id="vg:80402456"/>
<dbReference type="GeneID" id="80402456"/>